<keyword evidence="6" id="KW-0675">Receptor</keyword>
<evidence type="ECO:0000256" key="1">
    <source>
        <dbReference type="ARBA" id="ARBA00004651"/>
    </source>
</evidence>
<keyword evidence="7" id="KW-0325">Glycoprotein</keyword>
<evidence type="ECO:0000313" key="10">
    <source>
        <dbReference type="Proteomes" id="UP001152888"/>
    </source>
</evidence>
<evidence type="ECO:0000256" key="5">
    <source>
        <dbReference type="ARBA" id="ARBA00023136"/>
    </source>
</evidence>
<dbReference type="EMBL" id="CAKOFQ010009834">
    <property type="protein sequence ID" value="CAH2018587.1"/>
    <property type="molecule type" value="Genomic_DNA"/>
</dbReference>
<protein>
    <submittedName>
        <fullName evidence="9">Uncharacterized protein</fullName>
    </submittedName>
</protein>
<organism evidence="9 10">
    <name type="scientific">Acanthoscelides obtectus</name>
    <name type="common">Bean weevil</name>
    <name type="synonym">Bruchus obtectus</name>
    <dbReference type="NCBI Taxonomy" id="200917"/>
    <lineage>
        <taxon>Eukaryota</taxon>
        <taxon>Metazoa</taxon>
        <taxon>Ecdysozoa</taxon>
        <taxon>Arthropoda</taxon>
        <taxon>Hexapoda</taxon>
        <taxon>Insecta</taxon>
        <taxon>Pterygota</taxon>
        <taxon>Neoptera</taxon>
        <taxon>Endopterygota</taxon>
        <taxon>Coleoptera</taxon>
        <taxon>Polyphaga</taxon>
        <taxon>Cucujiformia</taxon>
        <taxon>Chrysomeloidea</taxon>
        <taxon>Chrysomelidae</taxon>
        <taxon>Bruchinae</taxon>
        <taxon>Bruchini</taxon>
        <taxon>Acanthoscelides</taxon>
    </lineage>
</organism>
<comment type="subcellular location">
    <subcellularLocation>
        <location evidence="1">Cell membrane</location>
        <topology evidence="1">Multi-pass membrane protein</topology>
    </subcellularLocation>
</comment>
<keyword evidence="4 8" id="KW-1133">Transmembrane helix</keyword>
<evidence type="ECO:0000256" key="7">
    <source>
        <dbReference type="ARBA" id="ARBA00023180"/>
    </source>
</evidence>
<keyword evidence="10" id="KW-1185">Reference proteome</keyword>
<dbReference type="GO" id="GO:0005886">
    <property type="term" value="C:plasma membrane"/>
    <property type="evidence" value="ECO:0007669"/>
    <property type="project" value="UniProtKB-SubCell"/>
</dbReference>
<keyword evidence="2" id="KW-1003">Cell membrane</keyword>
<evidence type="ECO:0000313" key="9">
    <source>
        <dbReference type="EMBL" id="CAH2018587.1"/>
    </source>
</evidence>
<keyword evidence="3 8" id="KW-0812">Transmembrane</keyword>
<evidence type="ECO:0000256" key="4">
    <source>
        <dbReference type="ARBA" id="ARBA00022989"/>
    </source>
</evidence>
<feature type="transmembrane region" description="Helical" evidence="8">
    <location>
        <begin position="61"/>
        <end position="84"/>
    </location>
</feature>
<gene>
    <name evidence="9" type="ORF">ACAOBT_LOCUS36702</name>
</gene>
<proteinExistence type="predicted"/>
<dbReference type="OrthoDB" id="6117597at2759"/>
<reference evidence="9" key="1">
    <citation type="submission" date="2022-03" db="EMBL/GenBank/DDBJ databases">
        <authorList>
            <person name="Sayadi A."/>
        </authorList>
    </citation>
    <scope>NUCLEOTIDE SEQUENCE</scope>
</reference>
<dbReference type="AlphaFoldDB" id="A0A9P0QEG3"/>
<dbReference type="PANTHER" id="PTHR42643:SF33">
    <property type="entry name" value="GLUTAMATE RECEPTOR 2-LIKE PROTEIN"/>
    <property type="match status" value="1"/>
</dbReference>
<dbReference type="PANTHER" id="PTHR42643">
    <property type="entry name" value="IONOTROPIC RECEPTOR 20A-RELATED"/>
    <property type="match status" value="1"/>
</dbReference>
<evidence type="ECO:0000256" key="3">
    <source>
        <dbReference type="ARBA" id="ARBA00022692"/>
    </source>
</evidence>
<dbReference type="InterPro" id="IPR052192">
    <property type="entry name" value="Insect_Ionotropic_Sensory_Rcpt"/>
</dbReference>
<sequence>MLDPHMVIRKRSAYKEFMKIGSQRILESGIQRREEDKIYMKKPVCHSKGSNFGSAGIIDCYAAFVIFGIGLGISFIIFAMELIYRNYKVKKANDREKQERFAN</sequence>
<accession>A0A9P0QEG3</accession>
<name>A0A9P0QEG3_ACAOB</name>
<keyword evidence="5 8" id="KW-0472">Membrane</keyword>
<evidence type="ECO:0000256" key="2">
    <source>
        <dbReference type="ARBA" id="ARBA00022475"/>
    </source>
</evidence>
<evidence type="ECO:0000256" key="8">
    <source>
        <dbReference type="SAM" id="Phobius"/>
    </source>
</evidence>
<dbReference type="Proteomes" id="UP001152888">
    <property type="component" value="Unassembled WGS sequence"/>
</dbReference>
<comment type="caution">
    <text evidence="9">The sequence shown here is derived from an EMBL/GenBank/DDBJ whole genome shotgun (WGS) entry which is preliminary data.</text>
</comment>
<evidence type="ECO:0000256" key="6">
    <source>
        <dbReference type="ARBA" id="ARBA00023170"/>
    </source>
</evidence>